<comment type="caution">
    <text evidence="3">The sequence shown here is derived from an EMBL/GenBank/DDBJ whole genome shotgun (WGS) entry which is preliminary data.</text>
</comment>
<dbReference type="Pfam" id="PF05193">
    <property type="entry name" value="Peptidase_M16_C"/>
    <property type="match status" value="1"/>
</dbReference>
<dbReference type="EMBL" id="DXCK01000022">
    <property type="protein sequence ID" value="HIZ00860.1"/>
    <property type="molecule type" value="Genomic_DNA"/>
</dbReference>
<sequence>MLDRTTPPNIRKPETFSVREPVCIHLSNGIPVYTFNADESDVVRIDLLFGGGRWHQEQPLQALFTNRMLREGTRRFSSDQVAERLDYYGAWLELACAAEYTYLTLYSLGKYLPQTLEVLESVVKEPLFPQKELGIVLETNVRQFLVNSSKTEYLALRRLMNLLYGGEHPAGHLLQEEDYRRISPDVLQSFYERYYHSANCSIYLAGRVDDHCLRLVEEHFGRVAFGSGDAPAGRVHYQPVVSSEKSFFIERKGAVQSAVRMGMLSLNQNHPDYLKLRVLITLFGGYFGSRLMSNIREEKGLTYGISAGLLPYPGEGVLTIAADTACENVHTLVEEVYAEIDRLRTEVVWADELERVRNYMLGEMCRSYESVFSLSDAWIFIHVSGLEKSYLSAIPEAINTVTADELSSLAQKYLCKENLKVVVCGEKIS</sequence>
<dbReference type="InterPro" id="IPR011765">
    <property type="entry name" value="Pept_M16_N"/>
</dbReference>
<dbReference type="InterPro" id="IPR011249">
    <property type="entry name" value="Metalloenz_LuxS/M16"/>
</dbReference>
<gene>
    <name evidence="3" type="ORF">H9819_01220</name>
</gene>
<accession>A0A9D2CV56</accession>
<evidence type="ECO:0000259" key="1">
    <source>
        <dbReference type="Pfam" id="PF00675"/>
    </source>
</evidence>
<dbReference type="GO" id="GO:0046872">
    <property type="term" value="F:metal ion binding"/>
    <property type="evidence" value="ECO:0007669"/>
    <property type="project" value="InterPro"/>
</dbReference>
<feature type="domain" description="Peptidase M16 C-terminal" evidence="2">
    <location>
        <begin position="182"/>
        <end position="358"/>
    </location>
</feature>
<evidence type="ECO:0000259" key="2">
    <source>
        <dbReference type="Pfam" id="PF05193"/>
    </source>
</evidence>
<dbReference type="SUPFAM" id="SSF63411">
    <property type="entry name" value="LuxS/MPP-like metallohydrolase"/>
    <property type="match status" value="2"/>
</dbReference>
<reference evidence="3" key="2">
    <citation type="submission" date="2021-04" db="EMBL/GenBank/DDBJ databases">
        <authorList>
            <person name="Gilroy R."/>
        </authorList>
    </citation>
    <scope>NUCLEOTIDE SEQUENCE</scope>
    <source>
        <strain evidence="3">ChiHjej12B11-24981</strain>
    </source>
</reference>
<dbReference type="PANTHER" id="PTHR11851:SF224">
    <property type="entry name" value="PROCESSING PROTEASE"/>
    <property type="match status" value="1"/>
</dbReference>
<dbReference type="Gene3D" id="3.30.830.10">
    <property type="entry name" value="Metalloenzyme, LuxS/M16 peptidase-like"/>
    <property type="match status" value="2"/>
</dbReference>
<dbReference type="Proteomes" id="UP000824023">
    <property type="component" value="Unassembled WGS sequence"/>
</dbReference>
<dbReference type="InterPro" id="IPR050361">
    <property type="entry name" value="MPP/UQCRC_Complex"/>
</dbReference>
<dbReference type="InterPro" id="IPR007863">
    <property type="entry name" value="Peptidase_M16_C"/>
</dbReference>
<proteinExistence type="predicted"/>
<name>A0A9D2CV56_9BACE</name>
<evidence type="ECO:0000313" key="4">
    <source>
        <dbReference type="Proteomes" id="UP000824023"/>
    </source>
</evidence>
<feature type="domain" description="Peptidase M16 N-terminal" evidence="1">
    <location>
        <begin position="41"/>
        <end position="168"/>
    </location>
</feature>
<evidence type="ECO:0000313" key="3">
    <source>
        <dbReference type="EMBL" id="HIZ00860.1"/>
    </source>
</evidence>
<organism evidence="3 4">
    <name type="scientific">Candidatus Bacteroides merdipullorum</name>
    <dbReference type="NCBI Taxonomy" id="2838474"/>
    <lineage>
        <taxon>Bacteria</taxon>
        <taxon>Pseudomonadati</taxon>
        <taxon>Bacteroidota</taxon>
        <taxon>Bacteroidia</taxon>
        <taxon>Bacteroidales</taxon>
        <taxon>Bacteroidaceae</taxon>
        <taxon>Bacteroides</taxon>
    </lineage>
</organism>
<dbReference type="Pfam" id="PF00675">
    <property type="entry name" value="Peptidase_M16"/>
    <property type="match status" value="1"/>
</dbReference>
<protein>
    <submittedName>
        <fullName evidence="3">Insulinase family protein</fullName>
    </submittedName>
</protein>
<dbReference type="PANTHER" id="PTHR11851">
    <property type="entry name" value="METALLOPROTEASE"/>
    <property type="match status" value="1"/>
</dbReference>
<dbReference type="AlphaFoldDB" id="A0A9D2CV56"/>
<reference evidence="3" key="1">
    <citation type="journal article" date="2021" name="PeerJ">
        <title>Extensive microbial diversity within the chicken gut microbiome revealed by metagenomics and culture.</title>
        <authorList>
            <person name="Gilroy R."/>
            <person name="Ravi A."/>
            <person name="Getino M."/>
            <person name="Pursley I."/>
            <person name="Horton D.L."/>
            <person name="Alikhan N.F."/>
            <person name="Baker D."/>
            <person name="Gharbi K."/>
            <person name="Hall N."/>
            <person name="Watson M."/>
            <person name="Adriaenssens E.M."/>
            <person name="Foster-Nyarko E."/>
            <person name="Jarju S."/>
            <person name="Secka A."/>
            <person name="Antonio M."/>
            <person name="Oren A."/>
            <person name="Chaudhuri R.R."/>
            <person name="La Ragione R."/>
            <person name="Hildebrand F."/>
            <person name="Pallen M.J."/>
        </authorList>
    </citation>
    <scope>NUCLEOTIDE SEQUENCE</scope>
    <source>
        <strain evidence="3">ChiHjej12B11-24981</strain>
    </source>
</reference>